<feature type="region of interest" description="Disordered" evidence="6">
    <location>
        <begin position="85"/>
        <end position="124"/>
    </location>
</feature>
<dbReference type="AlphaFoldDB" id="A0AAD5SYI3"/>
<gene>
    <name evidence="8" type="ORF">HK100_000527</name>
</gene>
<feature type="compositionally biased region" description="Low complexity" evidence="6">
    <location>
        <begin position="289"/>
        <end position="314"/>
    </location>
</feature>
<dbReference type="Gene3D" id="1.10.418.10">
    <property type="entry name" value="Calponin-like domain"/>
    <property type="match status" value="1"/>
</dbReference>
<evidence type="ECO:0000256" key="4">
    <source>
        <dbReference type="ARBA" id="ARBA00023212"/>
    </source>
</evidence>
<dbReference type="InterPro" id="IPR036133">
    <property type="entry name" value="EB1_C_sf"/>
</dbReference>
<keyword evidence="4" id="KW-0206">Cytoskeleton</keyword>
<keyword evidence="9" id="KW-1185">Reference proteome</keyword>
<accession>A0AAD5SYI3</accession>
<dbReference type="Proteomes" id="UP001211907">
    <property type="component" value="Unassembled WGS sequence"/>
</dbReference>
<keyword evidence="3 5" id="KW-0493">Microtubule</keyword>
<feature type="compositionally biased region" description="Low complexity" evidence="6">
    <location>
        <begin position="63"/>
        <end position="73"/>
    </location>
</feature>
<dbReference type="PANTHER" id="PTHR10623">
    <property type="entry name" value="MICROTUBULE-ASSOCIATED PROTEIN RP/EB FAMILY MEMBER"/>
    <property type="match status" value="1"/>
</dbReference>
<feature type="compositionally biased region" description="Polar residues" evidence="6">
    <location>
        <begin position="50"/>
        <end position="62"/>
    </location>
</feature>
<evidence type="ECO:0000256" key="1">
    <source>
        <dbReference type="ARBA" id="ARBA00004245"/>
    </source>
</evidence>
<feature type="region of interest" description="Disordered" evidence="6">
    <location>
        <begin position="138"/>
        <end position="159"/>
    </location>
</feature>
<organism evidence="8 9">
    <name type="scientific">Physocladia obscura</name>
    <dbReference type="NCBI Taxonomy" id="109957"/>
    <lineage>
        <taxon>Eukaryota</taxon>
        <taxon>Fungi</taxon>
        <taxon>Fungi incertae sedis</taxon>
        <taxon>Chytridiomycota</taxon>
        <taxon>Chytridiomycota incertae sedis</taxon>
        <taxon>Chytridiomycetes</taxon>
        <taxon>Chytridiales</taxon>
        <taxon>Chytriomycetaceae</taxon>
        <taxon>Physocladia</taxon>
    </lineage>
</organism>
<dbReference type="EMBL" id="JADGJH010001105">
    <property type="protein sequence ID" value="KAJ3118877.1"/>
    <property type="molecule type" value="Genomic_DNA"/>
</dbReference>
<evidence type="ECO:0000256" key="6">
    <source>
        <dbReference type="SAM" id="MobiDB-lite"/>
    </source>
</evidence>
<dbReference type="Gene3D" id="1.20.5.1430">
    <property type="match status" value="1"/>
</dbReference>
<dbReference type="InterPro" id="IPR027328">
    <property type="entry name" value="MAPRE"/>
</dbReference>
<feature type="compositionally biased region" description="Polar residues" evidence="6">
    <location>
        <begin position="340"/>
        <end position="351"/>
    </location>
</feature>
<dbReference type="PROSITE" id="PS51230">
    <property type="entry name" value="EB1_C"/>
    <property type="match status" value="1"/>
</dbReference>
<feature type="region of interest" description="Disordered" evidence="6">
    <location>
        <begin position="278"/>
        <end position="376"/>
    </location>
</feature>
<evidence type="ECO:0000259" key="7">
    <source>
        <dbReference type="PROSITE" id="PS51230"/>
    </source>
</evidence>
<dbReference type="SUPFAM" id="SSF47576">
    <property type="entry name" value="Calponin-homology domain, CH-domain"/>
    <property type="match status" value="1"/>
</dbReference>
<protein>
    <recommendedName>
        <fullName evidence="7">EB1 C-terminal domain-containing protein</fullName>
    </recommendedName>
</protein>
<dbReference type="Pfam" id="PF03271">
    <property type="entry name" value="EB1"/>
    <property type="match status" value="1"/>
</dbReference>
<comment type="subcellular location">
    <subcellularLocation>
        <location evidence="1">Cytoplasm</location>
        <location evidence="1">Cytoskeleton</location>
    </subcellularLocation>
</comment>
<evidence type="ECO:0000313" key="9">
    <source>
        <dbReference type="Proteomes" id="UP001211907"/>
    </source>
</evidence>
<comment type="caution">
    <text evidence="8">The sequence shown here is derived from an EMBL/GenBank/DDBJ whole genome shotgun (WGS) entry which is preliminary data.</text>
</comment>
<dbReference type="GO" id="GO:0008017">
    <property type="term" value="F:microtubule binding"/>
    <property type="evidence" value="ECO:0007669"/>
    <property type="project" value="InterPro"/>
</dbReference>
<evidence type="ECO:0000256" key="2">
    <source>
        <dbReference type="ARBA" id="ARBA00022490"/>
    </source>
</evidence>
<proteinExistence type="predicted"/>
<name>A0AAD5SYI3_9FUNG</name>
<dbReference type="GO" id="GO:0005874">
    <property type="term" value="C:microtubule"/>
    <property type="evidence" value="ECO:0007669"/>
    <property type="project" value="UniProtKB-KW"/>
</dbReference>
<dbReference type="SUPFAM" id="SSF140612">
    <property type="entry name" value="EB1 dimerisation domain-like"/>
    <property type="match status" value="1"/>
</dbReference>
<evidence type="ECO:0000256" key="5">
    <source>
        <dbReference type="PROSITE-ProRule" id="PRU00576"/>
    </source>
</evidence>
<dbReference type="InterPro" id="IPR036872">
    <property type="entry name" value="CH_dom_sf"/>
</dbReference>
<sequence>MASVKIQNVPIDKLIKCRYSNNLEFLQWIKKYWDAFYPGGKYNALARRNGSASTKPQTPLQKSSTAASATRLSAKTNSALKERAESVVSFKPTSTASRSRRGSESSVGSNIMGKTMKSSTANVNQISSRSASSAVLKKSQSAARFNNDQRQSQKPKSDEHLISELKNQVADLKVAADTLERERNFYYLKLRDLEVLVLEKLESAEQLTFVQDIQAILYATEEGFIRPGKNTTQKLEPTPISISSQETKILNLEQAQSRETEVVSVGVNEFEFKRTDDYVPSHSQKGSRRSSAPFISSRSGSSSNCNSARVSVVSGNPTTSSKSALMFVSFRKEPPELPGKSSTGSRNSVTRFSKLEKDDSKTVSGEFGMFGDGSGE</sequence>
<reference evidence="8" key="1">
    <citation type="submission" date="2020-05" db="EMBL/GenBank/DDBJ databases">
        <title>Phylogenomic resolution of chytrid fungi.</title>
        <authorList>
            <person name="Stajich J.E."/>
            <person name="Amses K."/>
            <person name="Simmons R."/>
            <person name="Seto K."/>
            <person name="Myers J."/>
            <person name="Bonds A."/>
            <person name="Quandt C.A."/>
            <person name="Barry K."/>
            <person name="Liu P."/>
            <person name="Grigoriev I."/>
            <person name="Longcore J.E."/>
            <person name="James T.Y."/>
        </authorList>
    </citation>
    <scope>NUCLEOTIDE SEQUENCE</scope>
    <source>
        <strain evidence="8">JEL0513</strain>
    </source>
</reference>
<keyword evidence="2" id="KW-0963">Cytoplasm</keyword>
<evidence type="ECO:0000313" key="8">
    <source>
        <dbReference type="EMBL" id="KAJ3118877.1"/>
    </source>
</evidence>
<dbReference type="InterPro" id="IPR004953">
    <property type="entry name" value="EB1_C"/>
</dbReference>
<evidence type="ECO:0000256" key="3">
    <source>
        <dbReference type="ARBA" id="ARBA00022701"/>
    </source>
</evidence>
<feature type="region of interest" description="Disordered" evidence="6">
    <location>
        <begin position="48"/>
        <end position="73"/>
    </location>
</feature>
<feature type="domain" description="EB1 C-terminal" evidence="7">
    <location>
        <begin position="154"/>
        <end position="226"/>
    </location>
</feature>
<feature type="compositionally biased region" description="Polar residues" evidence="6">
    <location>
        <begin position="138"/>
        <end position="154"/>
    </location>
</feature>